<reference evidence="1" key="1">
    <citation type="submission" date="2018-11" db="EMBL/GenBank/DDBJ databases">
        <authorList>
            <consortium name="Pathogen Informatics"/>
        </authorList>
    </citation>
    <scope>NUCLEOTIDE SEQUENCE</scope>
</reference>
<evidence type="ECO:0000313" key="1">
    <source>
        <dbReference type="EMBL" id="VEL35072.1"/>
    </source>
</evidence>
<dbReference type="AlphaFoldDB" id="A0A448XEW0"/>
<dbReference type="EMBL" id="CAAALY010249024">
    <property type="protein sequence ID" value="VEL35072.1"/>
    <property type="molecule type" value="Genomic_DNA"/>
</dbReference>
<comment type="caution">
    <text evidence="1">The sequence shown here is derived from an EMBL/GenBank/DDBJ whole genome shotgun (WGS) entry which is preliminary data.</text>
</comment>
<organism evidence="1 2">
    <name type="scientific">Protopolystoma xenopodis</name>
    <dbReference type="NCBI Taxonomy" id="117903"/>
    <lineage>
        <taxon>Eukaryota</taxon>
        <taxon>Metazoa</taxon>
        <taxon>Spiralia</taxon>
        <taxon>Lophotrochozoa</taxon>
        <taxon>Platyhelminthes</taxon>
        <taxon>Monogenea</taxon>
        <taxon>Polyopisthocotylea</taxon>
        <taxon>Polystomatidea</taxon>
        <taxon>Polystomatidae</taxon>
        <taxon>Protopolystoma</taxon>
    </lineage>
</organism>
<accession>A0A448XEW0</accession>
<proteinExistence type="predicted"/>
<evidence type="ECO:0000313" key="2">
    <source>
        <dbReference type="Proteomes" id="UP000784294"/>
    </source>
</evidence>
<protein>
    <submittedName>
        <fullName evidence="1">Uncharacterized protein</fullName>
    </submittedName>
</protein>
<dbReference type="Proteomes" id="UP000784294">
    <property type="component" value="Unassembled WGS sequence"/>
</dbReference>
<gene>
    <name evidence="1" type="ORF">PXEA_LOCUS28512</name>
</gene>
<keyword evidence="2" id="KW-1185">Reference proteome</keyword>
<sequence length="172" mass="19398">MQTIRAFGGIPISGGFSLHMQEETVWANDCLRPDERKTKADEKCSLLMADRSMSARFSECIKGEYECTEGDRNTERNAPCPKSIACIIISRVGPGTWYIRRRCAGVVVGIISQFCQSPRRATNSSICRKRLHHHTSFCPGLSIHSLPSCPTRALSQFLACLHSNRWAYFHFE</sequence>
<name>A0A448XEW0_9PLAT</name>